<proteinExistence type="predicted"/>
<dbReference type="PANTHER" id="PTHR22911">
    <property type="entry name" value="ACYL-MALONYL CONDENSING ENZYME-RELATED"/>
    <property type="match status" value="1"/>
</dbReference>
<dbReference type="EMBL" id="JAUOES010000030">
    <property type="protein sequence ID" value="MDT3282461.1"/>
    <property type="molecule type" value="Genomic_DNA"/>
</dbReference>
<dbReference type="Pfam" id="PF00892">
    <property type="entry name" value="EamA"/>
    <property type="match status" value="2"/>
</dbReference>
<keyword evidence="4" id="KW-1185">Reference proteome</keyword>
<feature type="transmembrane region" description="Helical" evidence="1">
    <location>
        <begin position="152"/>
        <end position="170"/>
    </location>
</feature>
<gene>
    <name evidence="3" type="ORF">Q4Q50_19455</name>
</gene>
<dbReference type="InterPro" id="IPR037185">
    <property type="entry name" value="EmrE-like"/>
</dbReference>
<name>A0ABU3G481_9GAMM</name>
<dbReference type="RefSeq" id="WP_311900727.1">
    <property type="nucleotide sequence ID" value="NZ_JAUOES010000030.1"/>
</dbReference>
<keyword evidence="1" id="KW-0812">Transmembrane</keyword>
<keyword evidence="1" id="KW-1133">Transmembrane helix</keyword>
<reference evidence="3 4" key="1">
    <citation type="submission" date="2023-07" db="EMBL/GenBank/DDBJ databases">
        <title>Novel Shewanella species isolated from Baltic Sea sediments.</title>
        <authorList>
            <person name="Martin-Rodriguez A.J."/>
        </authorList>
    </citation>
    <scope>NUCLEOTIDE SEQUENCE [LARGE SCALE GENOMIC DNA]</scope>
    <source>
        <strain evidence="3 4">SP2S1-2</strain>
    </source>
</reference>
<dbReference type="Proteomes" id="UP001249505">
    <property type="component" value="Unassembled WGS sequence"/>
</dbReference>
<comment type="caution">
    <text evidence="3">The sequence shown here is derived from an EMBL/GenBank/DDBJ whole genome shotgun (WGS) entry which is preliminary data.</text>
</comment>
<dbReference type="PANTHER" id="PTHR22911:SF103">
    <property type="entry name" value="BLR2811 PROTEIN"/>
    <property type="match status" value="1"/>
</dbReference>
<feature type="domain" description="EamA" evidence="2">
    <location>
        <begin position="34"/>
        <end position="166"/>
    </location>
</feature>
<dbReference type="Gene3D" id="1.10.3730.20">
    <property type="match status" value="1"/>
</dbReference>
<sequence>MTSADCSIEPTLLSRYFFTDTVYTCWEDILNNTKGSLFMVAAMAAFSIEDMLIKSAAETTSIGLILALFGLGGMLIFILLTWRKGETVLHPAALSRPILLRALCEVIGRFCFALAITLTPLSSASAILQATPLIAMIGAALLFGEQVGHKRWLAVLVGFVGVLMIIRPGLDGFEATSLFAVIATLGFAGRDLATRAASPVLSNMQLGVYGFFVLIPTGLAIMMYQNEPLQFSTTAATQILGAIVFGVMAYNALTIAMRAGDVSVVSPFRYTRLLFALALGILIFGESPDLLTILGSLLVVLSGGYTLVQTRKRTTTNNIPNAA</sequence>
<evidence type="ECO:0000259" key="2">
    <source>
        <dbReference type="Pfam" id="PF00892"/>
    </source>
</evidence>
<feature type="transmembrane region" description="Helical" evidence="1">
    <location>
        <begin position="290"/>
        <end position="308"/>
    </location>
</feature>
<accession>A0ABU3G481</accession>
<protein>
    <submittedName>
        <fullName evidence="3">DMT family transporter</fullName>
    </submittedName>
</protein>
<feature type="transmembrane region" description="Helical" evidence="1">
    <location>
        <begin position="206"/>
        <end position="224"/>
    </location>
</feature>
<feature type="transmembrane region" description="Helical" evidence="1">
    <location>
        <begin position="236"/>
        <end position="256"/>
    </location>
</feature>
<feature type="transmembrane region" description="Helical" evidence="1">
    <location>
        <begin position="268"/>
        <end position="284"/>
    </location>
</feature>
<evidence type="ECO:0000313" key="3">
    <source>
        <dbReference type="EMBL" id="MDT3282461.1"/>
    </source>
</evidence>
<feature type="transmembrane region" description="Helical" evidence="1">
    <location>
        <begin position="61"/>
        <end position="82"/>
    </location>
</feature>
<feature type="transmembrane region" description="Helical" evidence="1">
    <location>
        <begin position="176"/>
        <end position="194"/>
    </location>
</feature>
<dbReference type="SUPFAM" id="SSF103481">
    <property type="entry name" value="Multidrug resistance efflux transporter EmrE"/>
    <property type="match status" value="2"/>
</dbReference>
<dbReference type="InterPro" id="IPR000620">
    <property type="entry name" value="EamA_dom"/>
</dbReference>
<evidence type="ECO:0000313" key="4">
    <source>
        <dbReference type="Proteomes" id="UP001249505"/>
    </source>
</evidence>
<keyword evidence="1" id="KW-0472">Membrane</keyword>
<feature type="domain" description="EamA" evidence="2">
    <location>
        <begin position="178"/>
        <end position="302"/>
    </location>
</feature>
<evidence type="ECO:0000256" key="1">
    <source>
        <dbReference type="SAM" id="Phobius"/>
    </source>
</evidence>
<feature type="transmembrane region" description="Helical" evidence="1">
    <location>
        <begin position="124"/>
        <end position="143"/>
    </location>
</feature>
<organism evidence="3 4">
    <name type="scientific">Shewanella scandinavica</name>
    <dbReference type="NCBI Taxonomy" id="3063538"/>
    <lineage>
        <taxon>Bacteria</taxon>
        <taxon>Pseudomonadati</taxon>
        <taxon>Pseudomonadota</taxon>
        <taxon>Gammaproteobacteria</taxon>
        <taxon>Alteromonadales</taxon>
        <taxon>Shewanellaceae</taxon>
        <taxon>Shewanella</taxon>
    </lineage>
</organism>